<dbReference type="PANTHER" id="PTHR41814:SF1">
    <property type="entry name" value="CELLULASE"/>
    <property type="match status" value="1"/>
</dbReference>
<evidence type="ECO:0000313" key="3">
    <source>
        <dbReference type="EMBL" id="KZT18756.1"/>
    </source>
</evidence>
<dbReference type="Pfam" id="PF07470">
    <property type="entry name" value="Glyco_hydro_88"/>
    <property type="match status" value="1"/>
</dbReference>
<evidence type="ECO:0000256" key="2">
    <source>
        <dbReference type="SAM" id="SignalP"/>
    </source>
</evidence>
<organism evidence="3 4">
    <name type="scientific">Neolentinus lepideus HHB14362 ss-1</name>
    <dbReference type="NCBI Taxonomy" id="1314782"/>
    <lineage>
        <taxon>Eukaryota</taxon>
        <taxon>Fungi</taxon>
        <taxon>Dikarya</taxon>
        <taxon>Basidiomycota</taxon>
        <taxon>Agaricomycotina</taxon>
        <taxon>Agaricomycetes</taxon>
        <taxon>Gloeophyllales</taxon>
        <taxon>Gloeophyllaceae</taxon>
        <taxon>Neolentinus</taxon>
    </lineage>
</organism>
<dbReference type="InterPro" id="IPR010905">
    <property type="entry name" value="Glyco_hydro_88"/>
</dbReference>
<dbReference type="AlphaFoldDB" id="A0A165MTI7"/>
<reference evidence="3 4" key="1">
    <citation type="journal article" date="2016" name="Mol. Biol. Evol.">
        <title>Comparative Genomics of Early-Diverging Mushroom-Forming Fungi Provides Insights into the Origins of Lignocellulose Decay Capabilities.</title>
        <authorList>
            <person name="Nagy L.G."/>
            <person name="Riley R."/>
            <person name="Tritt A."/>
            <person name="Adam C."/>
            <person name="Daum C."/>
            <person name="Floudas D."/>
            <person name="Sun H."/>
            <person name="Yadav J.S."/>
            <person name="Pangilinan J."/>
            <person name="Larsson K.H."/>
            <person name="Matsuura K."/>
            <person name="Barry K."/>
            <person name="Labutti K."/>
            <person name="Kuo R."/>
            <person name="Ohm R.A."/>
            <person name="Bhattacharya S.S."/>
            <person name="Shirouzu T."/>
            <person name="Yoshinaga Y."/>
            <person name="Martin F.M."/>
            <person name="Grigoriev I.V."/>
            <person name="Hibbett D.S."/>
        </authorList>
    </citation>
    <scope>NUCLEOTIDE SEQUENCE [LARGE SCALE GENOMIC DNA]</scope>
    <source>
        <strain evidence="3 4">HHB14362 ss-1</strain>
    </source>
</reference>
<dbReference type="InParanoid" id="A0A165MTI7"/>
<name>A0A165MTI7_9AGAM</name>
<dbReference type="OrthoDB" id="4138492at2759"/>
<keyword evidence="1" id="KW-0378">Hydrolase</keyword>
<dbReference type="GO" id="GO:0016787">
    <property type="term" value="F:hydrolase activity"/>
    <property type="evidence" value="ECO:0007669"/>
    <property type="project" value="UniProtKB-KW"/>
</dbReference>
<protein>
    <recommendedName>
        <fullName evidence="5">Six-hairpin glycosidase</fullName>
    </recommendedName>
</protein>
<evidence type="ECO:0008006" key="5">
    <source>
        <dbReference type="Google" id="ProtNLM"/>
    </source>
</evidence>
<dbReference type="SUPFAM" id="SSF48208">
    <property type="entry name" value="Six-hairpin glycosidases"/>
    <property type="match status" value="1"/>
</dbReference>
<dbReference type="PANTHER" id="PTHR41814">
    <property type="entry name" value="EXPRESSED PROTEIN"/>
    <property type="match status" value="1"/>
</dbReference>
<keyword evidence="4" id="KW-1185">Reference proteome</keyword>
<dbReference type="EMBL" id="KV425662">
    <property type="protein sequence ID" value="KZT18756.1"/>
    <property type="molecule type" value="Genomic_DNA"/>
</dbReference>
<feature type="signal peptide" evidence="2">
    <location>
        <begin position="1"/>
        <end position="19"/>
    </location>
</feature>
<dbReference type="Gene3D" id="1.50.10.10">
    <property type="match status" value="1"/>
</dbReference>
<gene>
    <name evidence="3" type="ORF">NEOLEDRAFT_1142919</name>
</gene>
<feature type="chain" id="PRO_5007862746" description="Six-hairpin glycosidase" evidence="2">
    <location>
        <begin position="20"/>
        <end position="432"/>
    </location>
</feature>
<evidence type="ECO:0000256" key="1">
    <source>
        <dbReference type="ARBA" id="ARBA00022801"/>
    </source>
</evidence>
<accession>A0A165MTI7</accession>
<keyword evidence="2" id="KW-0732">Signal</keyword>
<dbReference type="Proteomes" id="UP000076761">
    <property type="component" value="Unassembled WGS sequence"/>
</dbReference>
<dbReference type="InterPro" id="IPR008928">
    <property type="entry name" value="6-hairpin_glycosidase_sf"/>
</dbReference>
<evidence type="ECO:0000313" key="4">
    <source>
        <dbReference type="Proteomes" id="UP000076761"/>
    </source>
</evidence>
<proteinExistence type="predicted"/>
<dbReference type="GO" id="GO:0005975">
    <property type="term" value="P:carbohydrate metabolic process"/>
    <property type="evidence" value="ECO:0007669"/>
    <property type="project" value="InterPro"/>
</dbReference>
<dbReference type="InterPro" id="IPR012341">
    <property type="entry name" value="6hp_glycosidase-like_sf"/>
</dbReference>
<sequence>MPSSFLFWLCASLFALTAAQNLIDNQLTQIENNLATGATHSWEIGTRAEALTELLTPSYSVFSSSSVPLSSSQFTYGPPSSLDPVLALAHSVVANRSTSNDNAQGPQPFMQDTAAGDPASIGVAVLIANWTGYTGDGGAEDYAGAARDQVDYLFSGSVPKTSDGAISHRVSQLQLWSDSVYMVPPFLAYYGVTTANRSMLQEAYTQCKLYRSYLRDSSAGGMWKHIVMGSGTDSGHWATGNGWAAAGMLRVLRTIANSQYANTMKSEQTDLANWVGEIHNGIYPHLQSNGLFKNYPDSSNSSNFDDAASTALLASTVYRLANAWGRHTHLPQAERSWQALLASNNDSSSNSTLAHFTSDMWLTPIVDPYNFGQQGARSPEAQAFVLEMEAARGDWVAAGSQGASAAVGRWCGLGVWWRWMMVTAVVGIVGVW</sequence>